<organism evidence="3 4">
    <name type="scientific">Serendipita indica (strain DSM 11827)</name>
    <name type="common">Root endophyte fungus</name>
    <name type="synonym">Piriformospora indica</name>
    <dbReference type="NCBI Taxonomy" id="1109443"/>
    <lineage>
        <taxon>Eukaryota</taxon>
        <taxon>Fungi</taxon>
        <taxon>Dikarya</taxon>
        <taxon>Basidiomycota</taxon>
        <taxon>Agaricomycotina</taxon>
        <taxon>Agaricomycetes</taxon>
        <taxon>Sebacinales</taxon>
        <taxon>Serendipitaceae</taxon>
        <taxon>Serendipita</taxon>
    </lineage>
</organism>
<feature type="transmembrane region" description="Helical" evidence="2">
    <location>
        <begin position="12"/>
        <end position="35"/>
    </location>
</feature>
<feature type="region of interest" description="Disordered" evidence="1">
    <location>
        <begin position="63"/>
        <end position="83"/>
    </location>
</feature>
<evidence type="ECO:0000313" key="4">
    <source>
        <dbReference type="Proteomes" id="UP000007148"/>
    </source>
</evidence>
<dbReference type="Proteomes" id="UP000007148">
    <property type="component" value="Unassembled WGS sequence"/>
</dbReference>
<evidence type="ECO:0000256" key="2">
    <source>
        <dbReference type="SAM" id="Phobius"/>
    </source>
</evidence>
<sequence>MNTPLESQTTKISLINAFFLIGLVLDIMAACLSFLTSRWLGRLTVGEKEFLNKWFDERDKRAANKAKADPPGDTQPAAENDTEAYSPGPVGVVEKFIVWWTSLSLFIPLPLIVFGVGFMAVGIQIYIWTLQKRLVAIMVTIAYAGVTPFLIGVFVIGREPDRRERIMYKLAMRRGDW</sequence>
<reference evidence="3 4" key="1">
    <citation type="journal article" date="2011" name="PLoS Pathog.">
        <title>Endophytic Life Strategies Decoded by Genome and Transcriptome Analyses of the Mutualistic Root Symbiont Piriformospora indica.</title>
        <authorList>
            <person name="Zuccaro A."/>
            <person name="Lahrmann U."/>
            <person name="Guldener U."/>
            <person name="Langen G."/>
            <person name="Pfiffi S."/>
            <person name="Biedenkopf D."/>
            <person name="Wong P."/>
            <person name="Samans B."/>
            <person name="Grimm C."/>
            <person name="Basiewicz M."/>
            <person name="Murat C."/>
            <person name="Martin F."/>
            <person name="Kogel K.H."/>
        </authorList>
    </citation>
    <scope>NUCLEOTIDE SEQUENCE [LARGE SCALE GENOMIC DNA]</scope>
    <source>
        <strain evidence="3 4">DSM 11827</strain>
    </source>
</reference>
<feature type="transmembrane region" description="Helical" evidence="2">
    <location>
        <begin position="105"/>
        <end position="128"/>
    </location>
</feature>
<dbReference type="EMBL" id="CAFZ01000191">
    <property type="protein sequence ID" value="CCA72925.1"/>
    <property type="molecule type" value="Genomic_DNA"/>
</dbReference>
<keyword evidence="4" id="KW-1185">Reference proteome</keyword>
<dbReference type="AlphaFoldDB" id="G4TNN2"/>
<evidence type="ECO:0000256" key="1">
    <source>
        <dbReference type="SAM" id="MobiDB-lite"/>
    </source>
</evidence>
<keyword evidence="2" id="KW-0812">Transmembrane</keyword>
<comment type="caution">
    <text evidence="3">The sequence shown here is derived from an EMBL/GenBank/DDBJ whole genome shotgun (WGS) entry which is preliminary data.</text>
</comment>
<evidence type="ECO:0000313" key="3">
    <source>
        <dbReference type="EMBL" id="CCA72925.1"/>
    </source>
</evidence>
<gene>
    <name evidence="3" type="ORF">PIIN_06861</name>
</gene>
<name>G4TNN2_SERID</name>
<proteinExistence type="predicted"/>
<keyword evidence="2" id="KW-1133">Transmembrane helix</keyword>
<protein>
    <submittedName>
        <fullName evidence="3">Uncharacterized protein</fullName>
    </submittedName>
</protein>
<dbReference type="OrthoDB" id="3152367at2759"/>
<keyword evidence="2" id="KW-0472">Membrane</keyword>
<accession>G4TNN2</accession>
<feature type="transmembrane region" description="Helical" evidence="2">
    <location>
        <begin position="134"/>
        <end position="157"/>
    </location>
</feature>
<dbReference type="HOGENOM" id="CLU_107234_0_0_1"/>
<dbReference type="InParanoid" id="G4TNN2"/>